<dbReference type="InterPro" id="IPR003959">
    <property type="entry name" value="ATPase_AAA_core"/>
</dbReference>
<dbReference type="GO" id="GO:0016887">
    <property type="term" value="F:ATP hydrolysis activity"/>
    <property type="evidence" value="ECO:0007669"/>
    <property type="project" value="InterPro"/>
</dbReference>
<evidence type="ECO:0000259" key="1">
    <source>
        <dbReference type="Pfam" id="PF13304"/>
    </source>
</evidence>
<dbReference type="Proteomes" id="UP000326903">
    <property type="component" value="Unassembled WGS sequence"/>
</dbReference>
<dbReference type="PANTHER" id="PTHR43581">
    <property type="entry name" value="ATP/GTP PHOSPHATASE"/>
    <property type="match status" value="1"/>
</dbReference>
<comment type="caution">
    <text evidence="2">The sequence shown here is derived from an EMBL/GenBank/DDBJ whole genome shotgun (WGS) entry which is preliminary data.</text>
</comment>
<dbReference type="RefSeq" id="WP_150415352.1">
    <property type="nucleotide sequence ID" value="NZ_VYQF01000003.1"/>
</dbReference>
<dbReference type="InterPro" id="IPR027417">
    <property type="entry name" value="P-loop_NTPase"/>
</dbReference>
<organism evidence="2 3">
    <name type="scientific">Ginsengibacter hankyongi</name>
    <dbReference type="NCBI Taxonomy" id="2607284"/>
    <lineage>
        <taxon>Bacteria</taxon>
        <taxon>Pseudomonadati</taxon>
        <taxon>Bacteroidota</taxon>
        <taxon>Chitinophagia</taxon>
        <taxon>Chitinophagales</taxon>
        <taxon>Chitinophagaceae</taxon>
        <taxon>Ginsengibacter</taxon>
    </lineage>
</organism>
<reference evidence="2 3" key="1">
    <citation type="submission" date="2019-09" db="EMBL/GenBank/DDBJ databases">
        <title>Draft genome sequence of Ginsengibacter sp. BR5-29.</title>
        <authorList>
            <person name="Im W.-T."/>
        </authorList>
    </citation>
    <scope>NUCLEOTIDE SEQUENCE [LARGE SCALE GENOMIC DNA]</scope>
    <source>
        <strain evidence="2 3">BR5-29</strain>
    </source>
</reference>
<dbReference type="InterPro" id="IPR051396">
    <property type="entry name" value="Bact_Antivir_Def_Nuclease"/>
</dbReference>
<dbReference type="Pfam" id="PF13304">
    <property type="entry name" value="AAA_21"/>
    <property type="match status" value="1"/>
</dbReference>
<evidence type="ECO:0000313" key="2">
    <source>
        <dbReference type="EMBL" id="KAA9038631.1"/>
    </source>
</evidence>
<evidence type="ECO:0000313" key="3">
    <source>
        <dbReference type="Proteomes" id="UP000326903"/>
    </source>
</evidence>
<proteinExistence type="predicted"/>
<feature type="domain" description="ATPase AAA-type core" evidence="1">
    <location>
        <begin position="313"/>
        <end position="513"/>
    </location>
</feature>
<dbReference type="SUPFAM" id="SSF52540">
    <property type="entry name" value="P-loop containing nucleoside triphosphate hydrolases"/>
    <property type="match status" value="1"/>
</dbReference>
<dbReference type="GO" id="GO:0005524">
    <property type="term" value="F:ATP binding"/>
    <property type="evidence" value="ECO:0007669"/>
    <property type="project" value="InterPro"/>
</dbReference>
<dbReference type="Gene3D" id="3.40.50.300">
    <property type="entry name" value="P-loop containing nucleotide triphosphate hydrolases"/>
    <property type="match status" value="1"/>
</dbReference>
<dbReference type="PANTHER" id="PTHR43581:SF2">
    <property type="entry name" value="EXCINUCLEASE ATPASE SUBUNIT"/>
    <property type="match status" value="1"/>
</dbReference>
<keyword evidence="3" id="KW-1185">Reference proteome</keyword>
<protein>
    <submittedName>
        <fullName evidence="2">AAA family ATPase</fullName>
    </submittedName>
</protein>
<sequence>MEILYLFFLSAPEIRVSNQDINFGGKYRFSYKTESKELIVRENPYYIENFFRLQNDVEDVAKILNVTSIIGENGTGKSSLLKLIKNNFVDGAGGIRNPLIIALKNNENVIVYHFDQLDIKKHNLNDFKIKIEKLVNKTETKTYEGKVIEVKSSIPTINEFASTDFISFSNIFDGELESELKGGYEVSTNFLIRNDYLKNVENRLINNETNQREIDIHLFEEIERQISFVNRYIHAKFIPFELPEYIFLTSKKEVDYDLGFSALEKQILEEYGILNDFLELLEVFKKYIKTKNSKTRVANYFIASCLLNFLLELATHYRAIAEKIKFSVKYKSSKERQSLTEVALRILDDIKDQSNGLSFSFDKNHFQWIEGIKNFIKLLPELVAKDDLLVGDLNILAVKVTGTSKEDFKTFYNNYRNSYRLKPFINFKWRSLSSGEKALFNIYSRFYSLSNGEVITELNRNLIVLIDEGDIYLHPAWQKKFIYLLLDYLPRVYSKMVNGVKRSIQIILTTNSPIPASDLPNDCTIFLEKTSSYSEEKQTIITKTIVKDSLNDQKETFASNIYTLLSDSFFIKNGLIGDFASEKIDDVIKELSSGYEIPMEKREMIRKIIQQIGEPILRHKLFQMYNDRFNLNLHERLDKIEKHLKL</sequence>
<name>A0A5J5IGW8_9BACT</name>
<gene>
    <name evidence="2" type="ORF">FW778_13850</name>
</gene>
<accession>A0A5J5IGW8</accession>
<dbReference type="AlphaFoldDB" id="A0A5J5IGW8"/>
<dbReference type="EMBL" id="VYQF01000003">
    <property type="protein sequence ID" value="KAA9038631.1"/>
    <property type="molecule type" value="Genomic_DNA"/>
</dbReference>